<organism evidence="1 2">
    <name type="scientific">Anaplasma phagocytophilum str. ApMUC09</name>
    <dbReference type="NCBI Taxonomy" id="1359152"/>
    <lineage>
        <taxon>Bacteria</taxon>
        <taxon>Pseudomonadati</taxon>
        <taxon>Pseudomonadota</taxon>
        <taxon>Alphaproteobacteria</taxon>
        <taxon>Rickettsiales</taxon>
        <taxon>Anaplasmataceae</taxon>
        <taxon>Anaplasma</taxon>
        <taxon>phagocytophilum group</taxon>
    </lineage>
</organism>
<proteinExistence type="predicted"/>
<name>A0A0F3N7H4_ANAPH</name>
<dbReference type="AlphaFoldDB" id="A0A0F3N7H4"/>
<evidence type="ECO:0000313" key="1">
    <source>
        <dbReference type="EMBL" id="KJV64000.1"/>
    </source>
</evidence>
<reference evidence="1 2" key="1">
    <citation type="submission" date="2015-02" db="EMBL/GenBank/DDBJ databases">
        <title>Genome Sequencing of Rickettsiales.</title>
        <authorList>
            <person name="Daugherty S.C."/>
            <person name="Su Q."/>
            <person name="Abolude K."/>
            <person name="Beier-Sexton M."/>
            <person name="Carlyon J.A."/>
            <person name="Carter R."/>
            <person name="Day N.P."/>
            <person name="Dumler S.J."/>
            <person name="Dyachenko V."/>
            <person name="Godinez A."/>
            <person name="Kurtti T.J."/>
            <person name="Lichay M."/>
            <person name="Mullins K.E."/>
            <person name="Ott S."/>
            <person name="Pappas-Brown V."/>
            <person name="Paris D.H."/>
            <person name="Patel P."/>
            <person name="Richards A.L."/>
            <person name="Sadzewicz L."/>
            <person name="Sears K."/>
            <person name="Seidman D."/>
            <person name="Sengamalay N."/>
            <person name="Stenos J."/>
            <person name="Tallon L.J."/>
            <person name="Vincent G."/>
            <person name="Fraser C.M."/>
            <person name="Munderloh U."/>
            <person name="Dunning-Hotopp J.C."/>
        </authorList>
    </citation>
    <scope>NUCLEOTIDE SEQUENCE [LARGE SCALE GENOMIC DNA]</scope>
    <source>
        <strain evidence="1 2">ApMUC09</strain>
    </source>
</reference>
<sequence>MADSRSKVNSIPIKKRRNTTPNSAKLLIIDEDSTSCSPCVPIAAPATKYPSTGLIRNFQNSTTTTTAAANSTMTSNR</sequence>
<protein>
    <submittedName>
        <fullName evidence="1">Uncharacterized protein</fullName>
    </submittedName>
</protein>
<dbReference type="Proteomes" id="UP000033441">
    <property type="component" value="Unassembled WGS sequence"/>
</dbReference>
<gene>
    <name evidence="1" type="ORF">APHMUC_1132</name>
</gene>
<evidence type="ECO:0000313" key="2">
    <source>
        <dbReference type="Proteomes" id="UP000033441"/>
    </source>
</evidence>
<accession>A0A0F3N7H4</accession>
<dbReference type="EMBL" id="LANV01000001">
    <property type="protein sequence ID" value="KJV64000.1"/>
    <property type="molecule type" value="Genomic_DNA"/>
</dbReference>
<comment type="caution">
    <text evidence="1">The sequence shown here is derived from an EMBL/GenBank/DDBJ whole genome shotgun (WGS) entry which is preliminary data.</text>
</comment>